<dbReference type="STRING" id="592015.HMPREF1705_02759"/>
<proteinExistence type="predicted"/>
<feature type="transmembrane region" description="Helical" evidence="1">
    <location>
        <begin position="130"/>
        <end position="155"/>
    </location>
</feature>
<feature type="transmembrane region" description="Helical" evidence="1">
    <location>
        <begin position="105"/>
        <end position="124"/>
    </location>
</feature>
<dbReference type="eggNOG" id="COG4732">
    <property type="taxonomic scope" value="Bacteria"/>
</dbReference>
<reference evidence="3" key="1">
    <citation type="submission" date="2012-09" db="EMBL/GenBank/DDBJ databases">
        <authorList>
            <person name="Weinstock G."/>
            <person name="Sodergren E."/>
            <person name="Clifton S."/>
            <person name="Fulton L."/>
            <person name="Fulton B."/>
            <person name="Courtney L."/>
            <person name="Fronick C."/>
            <person name="Harrison M."/>
            <person name="Strong C."/>
            <person name="Farmer C."/>
            <person name="Delehaunty K."/>
            <person name="Markovic C."/>
            <person name="Hall O."/>
            <person name="Minx P."/>
            <person name="Tomlinson C."/>
            <person name="Mitreva M."/>
            <person name="Nelson J."/>
            <person name="Hou S."/>
            <person name="Wollam A."/>
            <person name="Pepin K.H."/>
            <person name="Johnson M."/>
            <person name="Bhonagiri V."/>
            <person name="Nash W.E."/>
            <person name="Suruliraj S."/>
            <person name="Warren W."/>
            <person name="Chinwalla A."/>
            <person name="Mardis E.R."/>
            <person name="Wilson R.K."/>
        </authorList>
    </citation>
    <scope>NUCLEOTIDE SEQUENCE [LARGE SCALE GENOMIC DNA]</scope>
    <source>
        <strain evidence="3">OS1</strain>
    </source>
</reference>
<keyword evidence="1" id="KW-0472">Membrane</keyword>
<dbReference type="RefSeq" id="WP_057940785.1">
    <property type="nucleotide sequence ID" value="NZ_ACJX03000001.1"/>
</dbReference>
<feature type="transmembrane region" description="Helical" evidence="1">
    <location>
        <begin position="74"/>
        <end position="93"/>
    </location>
</feature>
<accession>A0A0T5XB28</accession>
<keyword evidence="1" id="KW-0812">Transmembrane</keyword>
<dbReference type="AlphaFoldDB" id="A0A0T5XB28"/>
<protein>
    <submittedName>
        <fullName evidence="2">Protein ThiW</fullName>
    </submittedName>
</protein>
<dbReference type="EMBL" id="ACJX03000001">
    <property type="protein sequence ID" value="KRT35526.1"/>
    <property type="molecule type" value="Genomic_DNA"/>
</dbReference>
<dbReference type="Pfam" id="PF09512">
    <property type="entry name" value="ThiW"/>
    <property type="match status" value="1"/>
</dbReference>
<keyword evidence="3" id="KW-1185">Reference proteome</keyword>
<name>A0A0T5XB28_9BACT</name>
<comment type="caution">
    <text evidence="2">The sequence shown here is derived from an EMBL/GenBank/DDBJ whole genome shotgun (WGS) entry which is preliminary data.</text>
</comment>
<sequence length="170" mass="17688">MTKTALRNLILAALFAAMAVLLSGLSIPVGPTRCFPFQHAINAIAGVLLGPWWAGGAALTTSIIRNALGTGTLFAFPGSIPGALVVGITAKVFKDKKLYAALTEPVGTGIIGAILSVYILAPSIGKEATLWLVMPAFLLSSVPGSLLGFALLVALDRTRWFQKNIGKTLT</sequence>
<dbReference type="PIRSF" id="PIRSF024534">
    <property type="entry name" value="ThiW"/>
    <property type="match status" value="1"/>
</dbReference>
<dbReference type="NCBIfam" id="TIGR02359">
    <property type="entry name" value="thiW"/>
    <property type="match status" value="1"/>
</dbReference>
<dbReference type="Proteomes" id="UP000005273">
    <property type="component" value="Unassembled WGS sequence"/>
</dbReference>
<dbReference type="InterPro" id="IPR012652">
    <property type="entry name" value="ThiW"/>
</dbReference>
<gene>
    <name evidence="2" type="ORF">HMPREF1705_02759</name>
</gene>
<keyword evidence="1" id="KW-1133">Transmembrane helix</keyword>
<evidence type="ECO:0000313" key="2">
    <source>
        <dbReference type="EMBL" id="KRT35526.1"/>
    </source>
</evidence>
<dbReference type="Gene3D" id="1.10.1760.20">
    <property type="match status" value="1"/>
</dbReference>
<dbReference type="OrthoDB" id="5516776at2"/>
<evidence type="ECO:0000256" key="1">
    <source>
        <dbReference type="SAM" id="Phobius"/>
    </source>
</evidence>
<evidence type="ECO:0000313" key="3">
    <source>
        <dbReference type="Proteomes" id="UP000005273"/>
    </source>
</evidence>
<organism evidence="2 3">
    <name type="scientific">Acetomicrobium hydrogeniformans ATCC BAA-1850</name>
    <dbReference type="NCBI Taxonomy" id="592015"/>
    <lineage>
        <taxon>Bacteria</taxon>
        <taxon>Thermotogati</taxon>
        <taxon>Synergistota</taxon>
        <taxon>Synergistia</taxon>
        <taxon>Synergistales</taxon>
        <taxon>Acetomicrobiaceae</taxon>
        <taxon>Acetomicrobium</taxon>
    </lineage>
</organism>